<organism evidence="1 2">
    <name type="scientific">Candidatus Gottesmanbacteria bacterium RBG_16_37_8</name>
    <dbReference type="NCBI Taxonomy" id="1798371"/>
    <lineage>
        <taxon>Bacteria</taxon>
        <taxon>Candidatus Gottesmaniibacteriota</taxon>
    </lineage>
</organism>
<protein>
    <submittedName>
        <fullName evidence="1">Uncharacterized protein</fullName>
    </submittedName>
</protein>
<accession>A0A1F5YSG7</accession>
<reference evidence="1 2" key="1">
    <citation type="journal article" date="2016" name="Nat. Commun.">
        <title>Thousands of microbial genomes shed light on interconnected biogeochemical processes in an aquifer system.</title>
        <authorList>
            <person name="Anantharaman K."/>
            <person name="Brown C.T."/>
            <person name="Hug L.A."/>
            <person name="Sharon I."/>
            <person name="Castelle C.J."/>
            <person name="Probst A.J."/>
            <person name="Thomas B.C."/>
            <person name="Singh A."/>
            <person name="Wilkins M.J."/>
            <person name="Karaoz U."/>
            <person name="Brodie E.L."/>
            <person name="Williams K.H."/>
            <person name="Hubbard S.S."/>
            <person name="Banfield J.F."/>
        </authorList>
    </citation>
    <scope>NUCLEOTIDE SEQUENCE [LARGE SCALE GENOMIC DNA]</scope>
</reference>
<dbReference type="Pfam" id="PF21850">
    <property type="entry name" value="DUF6909"/>
    <property type="match status" value="1"/>
</dbReference>
<dbReference type="EMBL" id="MFJA01000042">
    <property type="protein sequence ID" value="OGG03036.1"/>
    <property type="molecule type" value="Genomic_DNA"/>
</dbReference>
<dbReference type="InterPro" id="IPR054204">
    <property type="entry name" value="DUF6909"/>
</dbReference>
<sequence length="554" mass="64122">MNNNHSEKIDPIEIHIRTYRSLLKSAGYVQIEKLIDSHKQMSSFLHEKAKTPEVDTSAFIYSLLRLPSCMSMVKKVILGQSIRVFKNNRFAAIESWQEVEAVGRRRKMYFNGRDTLAVYIASVTDVDDLITLLTAFQIEWNNLHGALKKSNNVVNSFQQIIDQEDISRFKKIWGEDYHQFLTAIKYRKIDFHVHLLSGSYMEYSRATQYWWNHIEKSIPKLDLLNMPIYFVSSNTHSIINLIARFVLYEKDLLINYLYKTKDQNLQSIWEKLNFENNVLSQEFFLYYLSKKLLRENKDLNTKKIKKEQTLGIYNIKAEHNLDIDAQIIPIAKFPQSKLNSLLNLDLDILKKSRSLIVNIDYPLGWAAYQVLTEIGQNVGQVLGIYIMGKAAALNGHIGDILLPTTIFDQHTKNIYAVNNCFGLSDFNKIFKGGSVLENQKTVTTKGTFLESASNIEKWFREGYTDIEMEAGPYLNAVYEFIYYNRYEESEFINLSPTPFQLGIAHYASDTPYSKAKNLGARTLSYEGVESTYAISLVILKKIVERELKLLKDKE</sequence>
<gene>
    <name evidence="1" type="ORF">A2W14_02205</name>
</gene>
<dbReference type="STRING" id="1798371.A2W14_02205"/>
<evidence type="ECO:0000313" key="2">
    <source>
        <dbReference type="Proteomes" id="UP000176665"/>
    </source>
</evidence>
<comment type="caution">
    <text evidence="1">The sequence shown here is derived from an EMBL/GenBank/DDBJ whole genome shotgun (WGS) entry which is preliminary data.</text>
</comment>
<proteinExistence type="predicted"/>
<name>A0A1F5YSG7_9BACT</name>
<dbReference type="AlphaFoldDB" id="A0A1F5YSG7"/>
<dbReference type="Proteomes" id="UP000176665">
    <property type="component" value="Unassembled WGS sequence"/>
</dbReference>
<evidence type="ECO:0000313" key="1">
    <source>
        <dbReference type="EMBL" id="OGG03036.1"/>
    </source>
</evidence>